<protein>
    <submittedName>
        <fullName evidence="1">Uncharacterized protein</fullName>
    </submittedName>
</protein>
<organism evidence="1 2">
    <name type="scientific">Streptomyces iconiensis</name>
    <dbReference type="NCBI Taxonomy" id="1384038"/>
    <lineage>
        <taxon>Bacteria</taxon>
        <taxon>Bacillati</taxon>
        <taxon>Actinomycetota</taxon>
        <taxon>Actinomycetes</taxon>
        <taxon>Kitasatosporales</taxon>
        <taxon>Streptomycetaceae</taxon>
        <taxon>Streptomyces</taxon>
    </lineage>
</organism>
<evidence type="ECO:0000313" key="2">
    <source>
        <dbReference type="Proteomes" id="UP001214441"/>
    </source>
</evidence>
<dbReference type="RefSeq" id="WP_280842701.1">
    <property type="nucleotide sequence ID" value="NZ_JANCPR020000025.1"/>
</dbReference>
<accession>A0ABT7A0U4</accession>
<proteinExistence type="predicted"/>
<name>A0ABT7A0U4_9ACTN</name>
<dbReference type="Proteomes" id="UP001214441">
    <property type="component" value="Unassembled WGS sequence"/>
</dbReference>
<gene>
    <name evidence="1" type="ORF">NMN56_023960</name>
</gene>
<keyword evidence="2" id="KW-1185">Reference proteome</keyword>
<comment type="caution">
    <text evidence="1">The sequence shown here is derived from an EMBL/GenBank/DDBJ whole genome shotgun (WGS) entry which is preliminary data.</text>
</comment>
<reference evidence="1 2" key="1">
    <citation type="submission" date="2023-05" db="EMBL/GenBank/DDBJ databases">
        <title>Streptantibioticus silvisoli sp. nov., acidotolerant actinomycetes 1 from pine litter.</title>
        <authorList>
            <person name="Swiecimska M."/>
            <person name="Golinska P."/>
            <person name="Sangal V."/>
            <person name="Wachnowicz B."/>
            <person name="Goodfellow M."/>
        </authorList>
    </citation>
    <scope>NUCLEOTIDE SEQUENCE [LARGE SCALE GENOMIC DNA]</scope>
    <source>
        <strain evidence="1 2">DSM 42109</strain>
    </source>
</reference>
<evidence type="ECO:0000313" key="1">
    <source>
        <dbReference type="EMBL" id="MDJ1134957.1"/>
    </source>
</evidence>
<dbReference type="EMBL" id="JANCPR020000025">
    <property type="protein sequence ID" value="MDJ1134957.1"/>
    <property type="molecule type" value="Genomic_DNA"/>
</dbReference>
<sequence length="189" mass="20176">MRLVEVLANLAEEGADRYTSRPGRSDESTAEGRVAVFLAGIADQLNADDGTVTGAALRRAAVSTGWKLLDESPDLHAAVAGGGTAGAWRLGDDLFGLLFRLFFGDFFSELLASALAEHLVGEVFAPDSDPVAHMTEWAARRIAAELPNPCQEKKARGHKEPLPVVARSLLEEVVNHLHGESPREGARAP</sequence>